<evidence type="ECO:0000259" key="5">
    <source>
        <dbReference type="Pfam" id="PF06958"/>
    </source>
</evidence>
<dbReference type="GO" id="GO:0003723">
    <property type="term" value="F:RNA binding"/>
    <property type="evidence" value="ECO:0007669"/>
    <property type="project" value="InterPro"/>
</dbReference>
<dbReference type="GO" id="GO:0031640">
    <property type="term" value="P:killing of cells of another organism"/>
    <property type="evidence" value="ECO:0007669"/>
    <property type="project" value="UniProtKB-KW"/>
</dbReference>
<dbReference type="RefSeq" id="WP_075119869.1">
    <property type="nucleotide sequence ID" value="NZ_MSCT01000010.1"/>
</dbReference>
<dbReference type="InterPro" id="IPR036725">
    <property type="entry name" value="ColE3_ribonuclease_sf"/>
</dbReference>
<gene>
    <name evidence="7" type="ORF">BTN82_12485</name>
</gene>
<feature type="domain" description="Pyosin/cloacin translocation" evidence="5">
    <location>
        <begin position="144"/>
        <end position="271"/>
    </location>
</feature>
<dbReference type="InterPro" id="IPR009105">
    <property type="entry name" value="Colicin_E3_ribonuclease"/>
</dbReference>
<keyword evidence="2" id="KW-0044">Antibiotic</keyword>
<dbReference type="Pfam" id="PF09000">
    <property type="entry name" value="Cytotoxic"/>
    <property type="match status" value="1"/>
</dbReference>
<evidence type="ECO:0000256" key="4">
    <source>
        <dbReference type="SAM" id="MobiDB-lite"/>
    </source>
</evidence>
<keyword evidence="3" id="KW-0078">Bacteriocin</keyword>
<organism evidence="7 8">
    <name type="scientific">Pseudomonas chlororaphis</name>
    <dbReference type="NCBI Taxonomy" id="587753"/>
    <lineage>
        <taxon>Bacteria</taxon>
        <taxon>Pseudomonadati</taxon>
        <taxon>Pseudomonadota</taxon>
        <taxon>Gammaproteobacteria</taxon>
        <taxon>Pseudomonadales</taxon>
        <taxon>Pseudomonadaceae</taxon>
        <taxon>Pseudomonas</taxon>
    </lineage>
</organism>
<keyword evidence="1" id="KW-0929">Antimicrobial</keyword>
<name>A0A1Q8ERB1_9PSED</name>
<dbReference type="InterPro" id="IPR036302">
    <property type="entry name" value="Pyosin/cloacin_T_dom_sf"/>
</dbReference>
<dbReference type="Gene3D" id="3.10.380.10">
    <property type="entry name" value="Colicin E3-like ribonuclease domain"/>
    <property type="match status" value="1"/>
</dbReference>
<protein>
    <submittedName>
        <fullName evidence="7">Toxin</fullName>
    </submittedName>
</protein>
<evidence type="ECO:0000259" key="6">
    <source>
        <dbReference type="Pfam" id="PF09000"/>
    </source>
</evidence>
<proteinExistence type="predicted"/>
<dbReference type="InterPro" id="IPR016128">
    <property type="entry name" value="Pyosin/cloacin_T_dom"/>
</dbReference>
<reference evidence="7 8" key="1">
    <citation type="submission" date="2016-12" db="EMBL/GenBank/DDBJ databases">
        <authorList>
            <person name="Song W.-J."/>
            <person name="Kurnit D.M."/>
        </authorList>
    </citation>
    <scope>NUCLEOTIDE SEQUENCE [LARGE SCALE GENOMIC DNA]</scope>
    <source>
        <strain evidence="7 8">PCL1601</strain>
    </source>
</reference>
<sequence>MSGYVPNKPKGYRDQGVEPVDIGEQRWAEYKELPEKPQAIPTLEGCVFAKSCALPNGLINHSNPGGFVPVESLKQYGTFAVLGTAPAMTAGAVPLRWVGGSGSASALVKRLGGALALAGPTAVGFAALLMPDDIAADSAFYTSEQYAQLRHGNTRVRVNVKHLPEGAVSVYGFYTGTKAEWQQVPVIAAKARGEQRVAEMGQGIEVIWTPAADPNTVPGIPALEGASLKPGAWVFPPTEQADKILVNPQYPPDYQDAIIWFPDSGIQPIYISLSVPGDHRYYPAPKGLTAFPDAKWVKSKSSLQGGGGKRHRWVDSSGKIYEWDSQHGAVEMYDKRGKHLGEYDPETGEQTKPAKPGRTTPK</sequence>
<dbReference type="GO" id="GO:0043022">
    <property type="term" value="F:ribosome binding"/>
    <property type="evidence" value="ECO:0007669"/>
    <property type="project" value="InterPro"/>
</dbReference>
<evidence type="ECO:0000256" key="3">
    <source>
        <dbReference type="ARBA" id="ARBA00023048"/>
    </source>
</evidence>
<dbReference type="SUPFAM" id="SSF69369">
    <property type="entry name" value="Cloacin translocation domain"/>
    <property type="match status" value="1"/>
</dbReference>
<dbReference type="SUPFAM" id="SSF63840">
    <property type="entry name" value="Ribonuclease domain of colicin E3"/>
    <property type="match status" value="1"/>
</dbReference>
<dbReference type="EMBL" id="MSCT01000010">
    <property type="protein sequence ID" value="OLF54326.1"/>
    <property type="molecule type" value="Genomic_DNA"/>
</dbReference>
<dbReference type="GO" id="GO:0016788">
    <property type="term" value="F:hydrolase activity, acting on ester bonds"/>
    <property type="evidence" value="ECO:0007669"/>
    <property type="project" value="InterPro"/>
</dbReference>
<dbReference type="Proteomes" id="UP000185578">
    <property type="component" value="Unassembled WGS sequence"/>
</dbReference>
<evidence type="ECO:0000256" key="2">
    <source>
        <dbReference type="ARBA" id="ARBA00023022"/>
    </source>
</evidence>
<comment type="caution">
    <text evidence="7">The sequence shown here is derived from an EMBL/GenBank/DDBJ whole genome shotgun (WGS) entry which is preliminary data.</text>
</comment>
<dbReference type="Pfam" id="PF06958">
    <property type="entry name" value="Pyocin_S"/>
    <property type="match status" value="1"/>
</dbReference>
<dbReference type="AlphaFoldDB" id="A0A1Q8ERB1"/>
<dbReference type="GO" id="GO:0042742">
    <property type="term" value="P:defense response to bacterium"/>
    <property type="evidence" value="ECO:0007669"/>
    <property type="project" value="UniProtKB-KW"/>
</dbReference>
<evidence type="ECO:0000256" key="1">
    <source>
        <dbReference type="ARBA" id="ARBA00022529"/>
    </source>
</evidence>
<feature type="domain" description="Colicin E3-like ribonuclease" evidence="6">
    <location>
        <begin position="283"/>
        <end position="359"/>
    </location>
</feature>
<evidence type="ECO:0000313" key="7">
    <source>
        <dbReference type="EMBL" id="OLF54326.1"/>
    </source>
</evidence>
<feature type="region of interest" description="Disordered" evidence="4">
    <location>
        <begin position="334"/>
        <end position="362"/>
    </location>
</feature>
<dbReference type="OrthoDB" id="2067488at2"/>
<evidence type="ECO:0000313" key="8">
    <source>
        <dbReference type="Proteomes" id="UP000185578"/>
    </source>
</evidence>
<accession>A0A1Q8ERB1</accession>